<protein>
    <submittedName>
        <fullName evidence="1">Uncharacterized protein</fullName>
    </submittedName>
</protein>
<gene>
    <name evidence="1" type="ORF">SDC9_166824</name>
</gene>
<dbReference type="EMBL" id="VSSQ01067013">
    <property type="protein sequence ID" value="MPN19455.1"/>
    <property type="molecule type" value="Genomic_DNA"/>
</dbReference>
<sequence length="108" mass="11784">MRLAGRHGHHERRIHPAAYAHGVGIRQVLAAVLPDLGGGRHDLARQRRIEQFRHVFDVAIALPAERNLGAGDGRFPVIRGQVGIHAAAHGAQGFIHVEHIDRAAELGR</sequence>
<name>A0A645FYE9_9ZZZZ</name>
<organism evidence="1">
    <name type="scientific">bioreactor metagenome</name>
    <dbReference type="NCBI Taxonomy" id="1076179"/>
    <lineage>
        <taxon>unclassified sequences</taxon>
        <taxon>metagenomes</taxon>
        <taxon>ecological metagenomes</taxon>
    </lineage>
</organism>
<reference evidence="1" key="1">
    <citation type="submission" date="2019-08" db="EMBL/GenBank/DDBJ databases">
        <authorList>
            <person name="Kucharzyk K."/>
            <person name="Murdoch R.W."/>
            <person name="Higgins S."/>
            <person name="Loffler F."/>
        </authorList>
    </citation>
    <scope>NUCLEOTIDE SEQUENCE</scope>
</reference>
<comment type="caution">
    <text evidence="1">The sequence shown here is derived from an EMBL/GenBank/DDBJ whole genome shotgun (WGS) entry which is preliminary data.</text>
</comment>
<accession>A0A645FYE9</accession>
<proteinExistence type="predicted"/>
<dbReference type="AlphaFoldDB" id="A0A645FYE9"/>
<evidence type="ECO:0000313" key="1">
    <source>
        <dbReference type="EMBL" id="MPN19455.1"/>
    </source>
</evidence>